<dbReference type="GO" id="GO:0007165">
    <property type="term" value="P:signal transduction"/>
    <property type="evidence" value="ECO:0007669"/>
    <property type="project" value="UniProtKB-KW"/>
</dbReference>
<keyword evidence="2 6" id="KW-1003">Cell membrane</keyword>
<feature type="transmembrane region" description="Helical" evidence="6">
    <location>
        <begin position="228"/>
        <end position="249"/>
    </location>
</feature>
<name>E2BL98_HARSA</name>
<keyword evidence="6" id="KW-0675">Receptor</keyword>
<dbReference type="Proteomes" id="UP000008237">
    <property type="component" value="Unassembled WGS sequence"/>
</dbReference>
<keyword evidence="5 6" id="KW-0472">Membrane</keyword>
<dbReference type="GO" id="GO:0005886">
    <property type="term" value="C:plasma membrane"/>
    <property type="evidence" value="ECO:0007669"/>
    <property type="project" value="UniProtKB-SubCell"/>
</dbReference>
<evidence type="ECO:0000256" key="2">
    <source>
        <dbReference type="ARBA" id="ARBA00022475"/>
    </source>
</evidence>
<reference evidence="7 8" key="1">
    <citation type="journal article" date="2010" name="Science">
        <title>Genomic comparison of the ants Camponotus floridanus and Harpegnathos saltator.</title>
        <authorList>
            <person name="Bonasio R."/>
            <person name="Zhang G."/>
            <person name="Ye C."/>
            <person name="Mutti N.S."/>
            <person name="Fang X."/>
            <person name="Qin N."/>
            <person name="Donahue G."/>
            <person name="Yang P."/>
            <person name="Li Q."/>
            <person name="Li C."/>
            <person name="Zhang P."/>
            <person name="Huang Z."/>
            <person name="Berger S.L."/>
            <person name="Reinberg D."/>
            <person name="Wang J."/>
            <person name="Liebig J."/>
        </authorList>
    </citation>
    <scope>NUCLEOTIDE SEQUENCE [LARGE SCALE GENOMIC DNA]</scope>
    <source>
        <strain evidence="7 8">R22 G/1</strain>
    </source>
</reference>
<dbReference type="InterPro" id="IPR013604">
    <property type="entry name" value="7TM_chemorcpt"/>
</dbReference>
<proteinExistence type="inferred from homology"/>
<dbReference type="GO" id="GO:0050909">
    <property type="term" value="P:sensory perception of taste"/>
    <property type="evidence" value="ECO:0007669"/>
    <property type="project" value="InterPro"/>
</dbReference>
<dbReference type="OMA" id="ITTCPER"/>
<evidence type="ECO:0000256" key="4">
    <source>
        <dbReference type="ARBA" id="ARBA00022989"/>
    </source>
</evidence>
<comment type="function">
    <text evidence="6">Gustatory receptor which mediates acceptance or avoidance behavior, depending on its substrates.</text>
</comment>
<gene>
    <name evidence="7" type="ORF">EAI_01065</name>
</gene>
<keyword evidence="3 6" id="KW-0812">Transmembrane</keyword>
<keyword evidence="4 6" id="KW-1133">Transmembrane helix</keyword>
<dbReference type="AlphaFoldDB" id="E2BL98"/>
<evidence type="ECO:0000313" key="7">
    <source>
        <dbReference type="EMBL" id="EFN83535.1"/>
    </source>
</evidence>
<protein>
    <recommendedName>
        <fullName evidence="6">Gustatory receptor</fullName>
    </recommendedName>
</protein>
<organism evidence="8">
    <name type="scientific">Harpegnathos saltator</name>
    <name type="common">Jerdon's jumping ant</name>
    <dbReference type="NCBI Taxonomy" id="610380"/>
    <lineage>
        <taxon>Eukaryota</taxon>
        <taxon>Metazoa</taxon>
        <taxon>Ecdysozoa</taxon>
        <taxon>Arthropoda</taxon>
        <taxon>Hexapoda</taxon>
        <taxon>Insecta</taxon>
        <taxon>Pterygota</taxon>
        <taxon>Neoptera</taxon>
        <taxon>Endopterygota</taxon>
        <taxon>Hymenoptera</taxon>
        <taxon>Apocrita</taxon>
        <taxon>Aculeata</taxon>
        <taxon>Formicoidea</taxon>
        <taxon>Formicidae</taxon>
        <taxon>Ponerinae</taxon>
        <taxon>Ponerini</taxon>
        <taxon>Harpegnathos</taxon>
    </lineage>
</organism>
<comment type="caution">
    <text evidence="6">Lacks conserved residue(s) required for the propagation of feature annotation.</text>
</comment>
<evidence type="ECO:0000256" key="1">
    <source>
        <dbReference type="ARBA" id="ARBA00004651"/>
    </source>
</evidence>
<evidence type="ECO:0000256" key="5">
    <source>
        <dbReference type="ARBA" id="ARBA00023136"/>
    </source>
</evidence>
<feature type="transmembrane region" description="Helical" evidence="6">
    <location>
        <begin position="12"/>
        <end position="33"/>
    </location>
</feature>
<keyword evidence="6" id="KW-0807">Transducer</keyword>
<keyword evidence="8" id="KW-1185">Reference proteome</keyword>
<evidence type="ECO:0000313" key="8">
    <source>
        <dbReference type="Proteomes" id="UP000008237"/>
    </source>
</evidence>
<dbReference type="Pfam" id="PF08395">
    <property type="entry name" value="7tm_7"/>
    <property type="match status" value="1"/>
</dbReference>
<evidence type="ECO:0000256" key="6">
    <source>
        <dbReference type="RuleBase" id="RU363108"/>
    </source>
</evidence>
<dbReference type="InParanoid" id="E2BL98"/>
<comment type="similarity">
    <text evidence="6">Belongs to the insect chemoreceptor superfamily. Gustatory receptor (GR) family.</text>
</comment>
<evidence type="ECO:0000256" key="3">
    <source>
        <dbReference type="ARBA" id="ARBA00022692"/>
    </source>
</evidence>
<comment type="subcellular location">
    <subcellularLocation>
        <location evidence="1 6">Cell membrane</location>
        <topology evidence="1 6">Multi-pass membrane protein</topology>
    </subcellularLocation>
</comment>
<dbReference type="OrthoDB" id="7547218at2759"/>
<feature type="transmembrane region" description="Helical" evidence="6">
    <location>
        <begin position="189"/>
        <end position="208"/>
    </location>
</feature>
<sequence length="309" mass="34642">MVTHLPTSMETAIWVAVSQIYGTTISFIIILEFSVSVKCLQMRFELVNEILNEGATMSSTEGMKLGLFAAEDYSKISGAKRQQKHILSTKVLSQLNRHLQSRIRARGSRNRNLNRPRTRSRLPSELQKQFQMELQGQSGNQTGDSNSIRKFIVTAECQKRKHLLQTTKQVHLELCRVTKALCTSFGVQITSEIGLSIVFITGVLYNLYIRLETQQSGGCFGSNIINQIHVVVLVGIIYSLKIIIINNVCKNATNEILQFGLQISQSPLEFISFGISLNYQIISACLKTVTTYMVIMVQMSNSLEASKNI</sequence>
<dbReference type="EMBL" id="GL449001">
    <property type="protein sequence ID" value="EFN83535.1"/>
    <property type="molecule type" value="Genomic_DNA"/>
</dbReference>
<accession>E2BL98</accession>